<feature type="region of interest" description="Disordered" evidence="4">
    <location>
        <begin position="404"/>
        <end position="431"/>
    </location>
</feature>
<feature type="compositionally biased region" description="Low complexity" evidence="4">
    <location>
        <begin position="650"/>
        <end position="663"/>
    </location>
</feature>
<dbReference type="Pfam" id="PF00628">
    <property type="entry name" value="PHD"/>
    <property type="match status" value="1"/>
</dbReference>
<feature type="region of interest" description="Disordered" evidence="4">
    <location>
        <begin position="564"/>
        <end position="722"/>
    </location>
</feature>
<dbReference type="InterPro" id="IPR019787">
    <property type="entry name" value="Znf_PHD-finger"/>
</dbReference>
<keyword evidence="2" id="KW-0863">Zinc-finger</keyword>
<evidence type="ECO:0000259" key="5">
    <source>
        <dbReference type="SMART" id="SM00249"/>
    </source>
</evidence>
<reference evidence="6" key="1">
    <citation type="submission" date="2023-02" db="EMBL/GenBank/DDBJ databases">
        <title>Mating type loci evolution in Malassezia.</title>
        <authorList>
            <person name="Coelho M.A."/>
        </authorList>
    </citation>
    <scope>NUCLEOTIDE SEQUENCE</scope>
    <source>
        <strain evidence="6">CBS 14136</strain>
    </source>
</reference>
<feature type="compositionally biased region" description="Polar residues" evidence="4">
    <location>
        <begin position="18"/>
        <end position="30"/>
    </location>
</feature>
<feature type="region of interest" description="Disordered" evidence="4">
    <location>
        <begin position="156"/>
        <end position="189"/>
    </location>
</feature>
<dbReference type="PROSITE" id="PS01359">
    <property type="entry name" value="ZF_PHD_1"/>
    <property type="match status" value="1"/>
</dbReference>
<dbReference type="InterPro" id="IPR001965">
    <property type="entry name" value="Znf_PHD"/>
</dbReference>
<evidence type="ECO:0000256" key="2">
    <source>
        <dbReference type="ARBA" id="ARBA00022771"/>
    </source>
</evidence>
<feature type="region of interest" description="Disordered" evidence="4">
    <location>
        <begin position="1"/>
        <end position="72"/>
    </location>
</feature>
<keyword evidence="7" id="KW-1185">Reference proteome</keyword>
<dbReference type="SMART" id="SM00249">
    <property type="entry name" value="PHD"/>
    <property type="match status" value="1"/>
</dbReference>
<evidence type="ECO:0000313" key="6">
    <source>
        <dbReference type="EMBL" id="WFD43756.1"/>
    </source>
</evidence>
<dbReference type="GO" id="GO:0008270">
    <property type="term" value="F:zinc ion binding"/>
    <property type="evidence" value="ECO:0007669"/>
    <property type="project" value="UniProtKB-KW"/>
</dbReference>
<dbReference type="Proteomes" id="UP001214628">
    <property type="component" value="Chromosome 3"/>
</dbReference>
<proteinExistence type="predicted"/>
<feature type="compositionally biased region" description="Basic and acidic residues" evidence="4">
    <location>
        <begin position="613"/>
        <end position="623"/>
    </location>
</feature>
<feature type="compositionally biased region" description="Polar residues" evidence="4">
    <location>
        <begin position="62"/>
        <end position="72"/>
    </location>
</feature>
<sequence>MPTPGQHSRRSTRRHNLLSRSSPRPFTSTKAPGRSTKSHQVGMRTQPSSDKHPRKKLKSESKNPLSQLPHTTYDTWGRTQYVLRSCHGRAQPAMRSTSFPDPPSPALQSEPRHSERSLKSIDPMTHVTKHPSEIASTSATPALCATHVQGLGRVMMPPTLLKDDPNHDESSSQPHHSSNHSHAPFVAPLQWPDSPTNAWSASYKLMENHAMQRRRCIAHWLANESSSESESETQHEDHEHPSYANQNSLASDAHRSTFHHPMVAKLLRDQCRKHRVRKLHPYPPQDWWIAADGRRIPRSKSFGLAKRRLHQRSAHTAYQLAAHGIAPVMGCRCGFLDAHMDMVQCDGCSRWLHLACVGVNHVDQLSAHDWVCDDCYEYPAGIPSRPVPSPQSARGLASHVHSSTMLSLAPSPHRGPFTEQDPSEAGPLHSNSELAWIPSYPTSDSDRAWRTPSPPPASNMEFLTTPSRHVPPDMRIANDLLWRRAYQLHYASPRTTHEFIPTPSRYLMQTPRATFATPTHDVHTPSMRLAHDWPNSVLLNTPQTAYSHPATPSSLGTASTVRLASYSGSDRSGKSKRNAWVQPESPTQATRAVRLQAGPTSPLSHRATHRITPRKDVLPETPHKSQHHPTPPSTSSPLFGSHHEDDSQLSMMPSSSPYPTTPTHIDRTGLQRGAIWEDHTKYTGDRIHMRPDRTASQTPPHRTSRGLLPSLSSYVPGDSEMR</sequence>
<dbReference type="InterPro" id="IPR013083">
    <property type="entry name" value="Znf_RING/FYVE/PHD"/>
</dbReference>
<feature type="domain" description="Zinc finger PHD-type" evidence="5">
    <location>
        <begin position="330"/>
        <end position="376"/>
    </location>
</feature>
<dbReference type="Gene3D" id="3.30.40.10">
    <property type="entry name" value="Zinc/RING finger domain, C3HC4 (zinc finger)"/>
    <property type="match status" value="1"/>
</dbReference>
<feature type="compositionally biased region" description="Low complexity" evidence="4">
    <location>
        <begin position="171"/>
        <end position="182"/>
    </location>
</feature>
<evidence type="ECO:0000313" key="7">
    <source>
        <dbReference type="Proteomes" id="UP001214628"/>
    </source>
</evidence>
<feature type="compositionally biased region" description="Basic residues" evidence="4">
    <location>
        <begin position="7"/>
        <end position="17"/>
    </location>
</feature>
<dbReference type="EMBL" id="CP118377">
    <property type="protein sequence ID" value="WFD43756.1"/>
    <property type="molecule type" value="Genomic_DNA"/>
</dbReference>
<dbReference type="SUPFAM" id="SSF57903">
    <property type="entry name" value="FYVE/PHD zinc finger"/>
    <property type="match status" value="1"/>
</dbReference>
<dbReference type="AlphaFoldDB" id="A0AAF0JL03"/>
<feature type="compositionally biased region" description="Basic and acidic residues" evidence="4">
    <location>
        <begin position="664"/>
        <end position="693"/>
    </location>
</feature>
<feature type="region of interest" description="Disordered" evidence="4">
    <location>
        <begin position="89"/>
        <end position="119"/>
    </location>
</feature>
<accession>A0AAF0JL03</accession>
<feature type="compositionally biased region" description="Basic and acidic residues" evidence="4">
    <location>
        <begin position="232"/>
        <end position="241"/>
    </location>
</feature>
<dbReference type="InterPro" id="IPR011011">
    <property type="entry name" value="Znf_FYVE_PHD"/>
</dbReference>
<feature type="compositionally biased region" description="Basic and acidic residues" evidence="4">
    <location>
        <begin position="161"/>
        <end position="170"/>
    </location>
</feature>
<name>A0AAF0JL03_9BASI</name>
<keyword evidence="3" id="KW-0862">Zinc</keyword>
<evidence type="ECO:0000256" key="1">
    <source>
        <dbReference type="ARBA" id="ARBA00022723"/>
    </source>
</evidence>
<feature type="compositionally biased region" description="Basic and acidic residues" evidence="4">
    <location>
        <begin position="110"/>
        <end position="119"/>
    </location>
</feature>
<evidence type="ECO:0000256" key="3">
    <source>
        <dbReference type="ARBA" id="ARBA00022833"/>
    </source>
</evidence>
<dbReference type="InterPro" id="IPR019786">
    <property type="entry name" value="Zinc_finger_PHD-type_CS"/>
</dbReference>
<evidence type="ECO:0000256" key="4">
    <source>
        <dbReference type="SAM" id="MobiDB-lite"/>
    </source>
</evidence>
<organism evidence="6 7">
    <name type="scientific">Malassezia psittaci</name>
    <dbReference type="NCBI Taxonomy" id="1821823"/>
    <lineage>
        <taxon>Eukaryota</taxon>
        <taxon>Fungi</taxon>
        <taxon>Dikarya</taxon>
        <taxon>Basidiomycota</taxon>
        <taxon>Ustilaginomycotina</taxon>
        <taxon>Malasseziomycetes</taxon>
        <taxon>Malasseziales</taxon>
        <taxon>Malasseziaceae</taxon>
        <taxon>Malassezia</taxon>
    </lineage>
</organism>
<feature type="region of interest" description="Disordered" evidence="4">
    <location>
        <begin position="225"/>
        <end position="245"/>
    </location>
</feature>
<keyword evidence="1" id="KW-0479">Metal-binding</keyword>
<gene>
    <name evidence="6" type="ORF">MPSI1_002420</name>
</gene>
<protein>
    <recommendedName>
        <fullName evidence="5">Zinc finger PHD-type domain-containing protein</fullName>
    </recommendedName>
</protein>